<evidence type="ECO:0000313" key="2">
    <source>
        <dbReference type="EMBL" id="PUU73444.1"/>
    </source>
</evidence>
<dbReference type="Proteomes" id="UP000244722">
    <property type="component" value="Unassembled WGS sequence"/>
</dbReference>
<keyword evidence="3" id="KW-1185">Reference proteome</keyword>
<gene>
    <name evidence="2" type="ORF">B9Z19DRAFT_1135149</name>
</gene>
<organism evidence="2 3">
    <name type="scientific">Tuber borchii</name>
    <name type="common">White truffle</name>
    <dbReference type="NCBI Taxonomy" id="42251"/>
    <lineage>
        <taxon>Eukaryota</taxon>
        <taxon>Fungi</taxon>
        <taxon>Dikarya</taxon>
        <taxon>Ascomycota</taxon>
        <taxon>Pezizomycotina</taxon>
        <taxon>Pezizomycetes</taxon>
        <taxon>Pezizales</taxon>
        <taxon>Tuberaceae</taxon>
        <taxon>Tuber</taxon>
    </lineage>
</organism>
<proteinExistence type="predicted"/>
<sequence length="262" mass="29462">MSERVRREETQKGQGKRVYWGGVGTARGGGKTPGRQWSETQLSDATGVKTHDAAPARQTHVKFLLMLVTEVYQYCPYAAPYGKIMAAWGEILFNLQAKGFYKNIKSALPTLRKDIHDLIAYKEGLGNEEQIAEHLGEVGSREQVESSGIINEQGNCKQFPFSREMFNYGLASHLERIADDMTAIASEKEIRSKEKRKGEDDKQRWGELIREAACTGLVRSDELNTSTKRKTQRHEATYHTPKKIHRTASGGVRTEDSLLSES</sequence>
<name>A0A2T6ZDF7_TUBBO</name>
<dbReference type="AlphaFoldDB" id="A0A2T6ZDF7"/>
<evidence type="ECO:0000313" key="3">
    <source>
        <dbReference type="Proteomes" id="UP000244722"/>
    </source>
</evidence>
<feature type="region of interest" description="Disordered" evidence="1">
    <location>
        <begin position="220"/>
        <end position="262"/>
    </location>
</feature>
<evidence type="ECO:0000256" key="1">
    <source>
        <dbReference type="SAM" id="MobiDB-lite"/>
    </source>
</evidence>
<reference evidence="2 3" key="1">
    <citation type="submission" date="2017-04" db="EMBL/GenBank/DDBJ databases">
        <title>Draft genome sequence of Tuber borchii Vittad., a whitish edible truffle.</title>
        <authorList>
            <consortium name="DOE Joint Genome Institute"/>
            <person name="Murat C."/>
            <person name="Kuo A."/>
            <person name="Barry K.W."/>
            <person name="Clum A."/>
            <person name="Dockter R.B."/>
            <person name="Fauchery L."/>
            <person name="Iotti M."/>
            <person name="Kohler A."/>
            <person name="Labutti K."/>
            <person name="Lindquist E.A."/>
            <person name="Lipzen A."/>
            <person name="Ohm R.A."/>
            <person name="Wang M."/>
            <person name="Grigoriev I.V."/>
            <person name="Zambonelli A."/>
            <person name="Martin F.M."/>
        </authorList>
    </citation>
    <scope>NUCLEOTIDE SEQUENCE [LARGE SCALE GENOMIC DNA]</scope>
    <source>
        <strain evidence="2 3">Tbo3840</strain>
    </source>
</reference>
<dbReference type="EMBL" id="NESQ01000376">
    <property type="protein sequence ID" value="PUU73444.1"/>
    <property type="molecule type" value="Genomic_DNA"/>
</dbReference>
<protein>
    <submittedName>
        <fullName evidence="2">Uncharacterized protein</fullName>
    </submittedName>
</protein>
<accession>A0A2T6ZDF7</accession>
<comment type="caution">
    <text evidence="2">The sequence shown here is derived from an EMBL/GenBank/DDBJ whole genome shotgun (WGS) entry which is preliminary data.</text>
</comment>